<protein>
    <recommendedName>
        <fullName evidence="3">UvrB interaction domain-containing protein</fullName>
    </recommendedName>
</protein>
<dbReference type="GO" id="GO:0005524">
    <property type="term" value="F:ATP binding"/>
    <property type="evidence" value="ECO:0007669"/>
    <property type="project" value="UniProtKB-KW"/>
</dbReference>
<dbReference type="AlphaFoldDB" id="A0A382TMS5"/>
<dbReference type="Gene3D" id="3.30.2060.10">
    <property type="entry name" value="Penicillin-binding protein 1b domain"/>
    <property type="match status" value="1"/>
</dbReference>
<dbReference type="SUPFAM" id="SSF52540">
    <property type="entry name" value="P-loop containing nucleoside triphosphate hydrolases"/>
    <property type="match status" value="1"/>
</dbReference>
<dbReference type="InterPro" id="IPR041471">
    <property type="entry name" value="UvrB_inter"/>
</dbReference>
<keyword evidence="1" id="KW-0547">Nucleotide-binding</keyword>
<dbReference type="Pfam" id="PF17757">
    <property type="entry name" value="UvrB_inter"/>
    <property type="match status" value="1"/>
</dbReference>
<dbReference type="InterPro" id="IPR027417">
    <property type="entry name" value="P-loop_NTPase"/>
</dbReference>
<sequence length="272" mass="30198">MPLKGVLSTVNNHPGFSRLVKGIGGEGAPPQITARQGAAPVYIGALWDRHKVPMLVITPKPEDARRLHDQLLTYLGDDEPVYLLPEPEVLPFERLAVDANTSNQRLEAMAALALSRRTKEGPGQTPPIVVTSINAALRPTLPPNVMSGGEPDANNENSWKIGERVRLNELLVRWVELGYRSEPVVETPGTFSHRGGIIDIFPSQAGLPFRIELWDDQIDTIRTFDPRTQRSVDTAESVSIIPAREQLPHVADRSRVEKLVEQMDFSRCNQEI</sequence>
<name>A0A382TMS5_9ZZZZ</name>
<proteinExistence type="predicted"/>
<keyword evidence="2" id="KW-0067">ATP-binding</keyword>
<accession>A0A382TMS5</accession>
<evidence type="ECO:0000259" key="3">
    <source>
        <dbReference type="Pfam" id="PF17757"/>
    </source>
</evidence>
<dbReference type="Gene3D" id="3.40.50.11180">
    <property type="match status" value="1"/>
</dbReference>
<organism evidence="4">
    <name type="scientific">marine metagenome</name>
    <dbReference type="NCBI Taxonomy" id="408172"/>
    <lineage>
        <taxon>unclassified sequences</taxon>
        <taxon>metagenomes</taxon>
        <taxon>ecological metagenomes</taxon>
    </lineage>
</organism>
<dbReference type="InterPro" id="IPR004807">
    <property type="entry name" value="UvrB"/>
</dbReference>
<dbReference type="GO" id="GO:0009380">
    <property type="term" value="C:excinuclease repair complex"/>
    <property type="evidence" value="ECO:0007669"/>
    <property type="project" value="InterPro"/>
</dbReference>
<dbReference type="GO" id="GO:0016887">
    <property type="term" value="F:ATP hydrolysis activity"/>
    <property type="evidence" value="ECO:0007669"/>
    <property type="project" value="InterPro"/>
</dbReference>
<dbReference type="PANTHER" id="PTHR24029:SF1">
    <property type="entry name" value="TRANSCRIPTION-REPAIR-COUPLING FACTOR"/>
    <property type="match status" value="1"/>
</dbReference>
<reference evidence="4" key="1">
    <citation type="submission" date="2018-05" db="EMBL/GenBank/DDBJ databases">
        <authorList>
            <person name="Lanie J.A."/>
            <person name="Ng W.-L."/>
            <person name="Kazmierczak K.M."/>
            <person name="Andrzejewski T.M."/>
            <person name="Davidsen T.M."/>
            <person name="Wayne K.J."/>
            <person name="Tettelin H."/>
            <person name="Glass J.I."/>
            <person name="Rusch D."/>
            <person name="Podicherti R."/>
            <person name="Tsui H.-C.T."/>
            <person name="Winkler M.E."/>
        </authorList>
    </citation>
    <scope>NUCLEOTIDE SEQUENCE</scope>
</reference>
<evidence type="ECO:0000256" key="1">
    <source>
        <dbReference type="ARBA" id="ARBA00022741"/>
    </source>
</evidence>
<dbReference type="GO" id="GO:0003677">
    <property type="term" value="F:DNA binding"/>
    <property type="evidence" value="ECO:0007669"/>
    <property type="project" value="InterPro"/>
</dbReference>
<evidence type="ECO:0000313" key="4">
    <source>
        <dbReference type="EMBL" id="SVD23379.1"/>
    </source>
</evidence>
<feature type="non-terminal residue" evidence="4">
    <location>
        <position position="272"/>
    </location>
</feature>
<dbReference type="EMBL" id="UINC01137811">
    <property type="protein sequence ID" value="SVD23379.1"/>
    <property type="molecule type" value="Genomic_DNA"/>
</dbReference>
<dbReference type="PANTHER" id="PTHR24029">
    <property type="entry name" value="UVRABC SYSTEM PROTEIN B"/>
    <property type="match status" value="1"/>
</dbReference>
<gene>
    <name evidence="4" type="ORF">METZ01_LOCUS376233</name>
</gene>
<feature type="domain" description="UvrB interaction" evidence="3">
    <location>
        <begin position="160"/>
        <end position="245"/>
    </location>
</feature>
<evidence type="ECO:0000256" key="2">
    <source>
        <dbReference type="ARBA" id="ARBA00022840"/>
    </source>
</evidence>
<dbReference type="GO" id="GO:0006289">
    <property type="term" value="P:nucleotide-excision repair"/>
    <property type="evidence" value="ECO:0007669"/>
    <property type="project" value="InterPro"/>
</dbReference>